<dbReference type="EnsemblPlants" id="ONIVA03G29400.1">
    <property type="protein sequence ID" value="ONIVA03G29400.1"/>
    <property type="gene ID" value="ONIVA03G29400"/>
</dbReference>
<proteinExistence type="predicted"/>
<reference evidence="1" key="1">
    <citation type="submission" date="2015-04" db="UniProtKB">
        <authorList>
            <consortium name="EnsemblPlants"/>
        </authorList>
    </citation>
    <scope>IDENTIFICATION</scope>
    <source>
        <strain evidence="1">SL10</strain>
    </source>
</reference>
<organism evidence="1">
    <name type="scientific">Oryza nivara</name>
    <name type="common">Indian wild rice</name>
    <name type="synonym">Oryza sativa f. spontanea</name>
    <dbReference type="NCBI Taxonomy" id="4536"/>
    <lineage>
        <taxon>Eukaryota</taxon>
        <taxon>Viridiplantae</taxon>
        <taxon>Streptophyta</taxon>
        <taxon>Embryophyta</taxon>
        <taxon>Tracheophyta</taxon>
        <taxon>Spermatophyta</taxon>
        <taxon>Magnoliopsida</taxon>
        <taxon>Liliopsida</taxon>
        <taxon>Poales</taxon>
        <taxon>Poaceae</taxon>
        <taxon>BOP clade</taxon>
        <taxon>Oryzoideae</taxon>
        <taxon>Oryzeae</taxon>
        <taxon>Oryzinae</taxon>
        <taxon>Oryza</taxon>
    </lineage>
</organism>
<dbReference type="HOGENOM" id="CLU_2853640_0_0_1"/>
<accession>A0A0E0GRB9</accession>
<reference evidence="1" key="2">
    <citation type="submission" date="2018-04" db="EMBL/GenBank/DDBJ databases">
        <title>OnivRS2 (Oryza nivara Reference Sequence Version 2).</title>
        <authorList>
            <person name="Zhang J."/>
            <person name="Kudrna D."/>
            <person name="Lee S."/>
            <person name="Talag J."/>
            <person name="Rajasekar S."/>
            <person name="Welchert J."/>
            <person name="Hsing Y.-I."/>
            <person name="Wing R.A."/>
        </authorList>
    </citation>
    <scope>NUCLEOTIDE SEQUENCE [LARGE SCALE GENOMIC DNA]</scope>
    <source>
        <strain evidence="1">SL10</strain>
    </source>
</reference>
<name>A0A0E0GRB9_ORYNI</name>
<evidence type="ECO:0000313" key="2">
    <source>
        <dbReference type="Proteomes" id="UP000006591"/>
    </source>
</evidence>
<evidence type="ECO:0000313" key="1">
    <source>
        <dbReference type="EnsemblPlants" id="ONIVA03G29400.1"/>
    </source>
</evidence>
<keyword evidence="2" id="KW-1185">Reference proteome</keyword>
<sequence>MQVGTFANWILVNKLESDMKCDLNASSWFHNNSSIEGRQPVMLPEYPPGLLHSRAKAQTVLARTD</sequence>
<dbReference type="Proteomes" id="UP000006591">
    <property type="component" value="Chromosome 3"/>
</dbReference>
<dbReference type="Gramene" id="ONIVA03G29400.1">
    <property type="protein sequence ID" value="ONIVA03G29400.1"/>
    <property type="gene ID" value="ONIVA03G29400"/>
</dbReference>
<dbReference type="AlphaFoldDB" id="A0A0E0GRB9"/>
<protein>
    <submittedName>
        <fullName evidence="1">Uncharacterized protein</fullName>
    </submittedName>
</protein>